<dbReference type="GO" id="GO:0005737">
    <property type="term" value="C:cytoplasm"/>
    <property type="evidence" value="ECO:0007669"/>
    <property type="project" value="TreeGrafter"/>
</dbReference>
<organism evidence="2 3">
    <name type="scientific">Naganishia liquefaciens</name>
    <dbReference type="NCBI Taxonomy" id="104408"/>
    <lineage>
        <taxon>Eukaryota</taxon>
        <taxon>Fungi</taxon>
        <taxon>Dikarya</taxon>
        <taxon>Basidiomycota</taxon>
        <taxon>Agaricomycotina</taxon>
        <taxon>Tremellomycetes</taxon>
        <taxon>Filobasidiales</taxon>
        <taxon>Filobasidiaceae</taxon>
        <taxon>Naganishia</taxon>
    </lineage>
</organism>
<feature type="domain" description="CobW/HypB/UreG nucleotide-binding" evidence="1">
    <location>
        <begin position="10"/>
        <end position="185"/>
    </location>
</feature>
<dbReference type="InterPro" id="IPR027417">
    <property type="entry name" value="P-loop_NTPase"/>
</dbReference>
<dbReference type="InterPro" id="IPR051316">
    <property type="entry name" value="Zinc-reg_GTPase_activator"/>
</dbReference>
<comment type="caution">
    <text evidence="2">The sequence shown here is derived from an EMBL/GenBank/DDBJ whole genome shotgun (WGS) entry which is preliminary data.</text>
</comment>
<name>A0A8H3YGJ9_9TREE</name>
<dbReference type="Proteomes" id="UP000620104">
    <property type="component" value="Unassembled WGS sequence"/>
</dbReference>
<reference evidence="2" key="1">
    <citation type="submission" date="2020-07" db="EMBL/GenBank/DDBJ databases">
        <title>Draft Genome Sequence of a Deep-Sea Yeast, Naganishia (Cryptococcus) liquefaciens strain N6.</title>
        <authorList>
            <person name="Han Y.W."/>
            <person name="Kajitani R."/>
            <person name="Morimoto H."/>
            <person name="Parhat M."/>
            <person name="Tsubouchi H."/>
            <person name="Bakenova O."/>
            <person name="Ogata M."/>
            <person name="Argunhan B."/>
            <person name="Aoki R."/>
            <person name="Kajiwara S."/>
            <person name="Itoh T."/>
            <person name="Iwasaki H."/>
        </authorList>
    </citation>
    <scope>NUCLEOTIDE SEQUENCE</scope>
    <source>
        <strain evidence="2">N6</strain>
    </source>
</reference>
<dbReference type="EMBL" id="BLZA01000021">
    <property type="protein sequence ID" value="GHJ87297.1"/>
    <property type="molecule type" value="Genomic_DNA"/>
</dbReference>
<gene>
    <name evidence="2" type="ORF">NliqN6_3699</name>
</gene>
<sequence length="364" mass="39506">MTKPASKPIPVTCFTGFLGAGKTSTILGLLGQLPPDYRVVLLKNEYGDVEVDSLLAEQGAIAGVSEILNGCMCCTLVGQIQNAMIEIRDTMKPDRIIIESSGSAFPATLAIQIRQLAPEGFALDSVVTVIDCVNFAGYEDTSPTAKIQAKYTDCLLLNKHDLCTERQLDTVLDHLYELNDETPVIRVSKAAPLDPSLIFGLDTKLFTRGAEEVADWEAIGTTGTSHVDEVETRSVWLGGGRPGAKTHRHDDAVGCDGAHEAEQAVDGEASVVDEELLRTELAKLPFDIYRVKGFLRLPSKDSPAETRIHILNWAFGRHELTPAPTLDASPDMEHVTFRLTMMGARGEVTRRARQMATALGGQFA</sequence>
<dbReference type="OrthoDB" id="272672at2759"/>
<keyword evidence="3" id="KW-1185">Reference proteome</keyword>
<accession>A0A8H3YGJ9</accession>
<dbReference type="InterPro" id="IPR003495">
    <property type="entry name" value="CobW/HypB/UreG_nucleotide-bd"/>
</dbReference>
<evidence type="ECO:0000313" key="2">
    <source>
        <dbReference type="EMBL" id="GHJ87297.1"/>
    </source>
</evidence>
<protein>
    <recommendedName>
        <fullName evidence="1">CobW/HypB/UreG nucleotide-binding domain-containing protein</fullName>
    </recommendedName>
</protein>
<dbReference type="PANTHER" id="PTHR13748:SF62">
    <property type="entry name" value="COBW DOMAIN-CONTAINING PROTEIN"/>
    <property type="match status" value="1"/>
</dbReference>
<proteinExistence type="predicted"/>
<dbReference type="SUPFAM" id="SSF52540">
    <property type="entry name" value="P-loop containing nucleoside triphosphate hydrolases"/>
    <property type="match status" value="1"/>
</dbReference>
<dbReference type="CDD" id="cd03112">
    <property type="entry name" value="CobW-like"/>
    <property type="match status" value="1"/>
</dbReference>
<dbReference type="Gene3D" id="3.40.50.300">
    <property type="entry name" value="P-loop containing nucleotide triphosphate hydrolases"/>
    <property type="match status" value="1"/>
</dbReference>
<evidence type="ECO:0000259" key="1">
    <source>
        <dbReference type="Pfam" id="PF02492"/>
    </source>
</evidence>
<evidence type="ECO:0000313" key="3">
    <source>
        <dbReference type="Proteomes" id="UP000620104"/>
    </source>
</evidence>
<dbReference type="AlphaFoldDB" id="A0A8H3YGJ9"/>
<dbReference type="Pfam" id="PF02492">
    <property type="entry name" value="cobW"/>
    <property type="match status" value="1"/>
</dbReference>
<dbReference type="PANTHER" id="PTHR13748">
    <property type="entry name" value="COBW-RELATED"/>
    <property type="match status" value="1"/>
</dbReference>